<feature type="region of interest" description="Disordered" evidence="1">
    <location>
        <begin position="126"/>
        <end position="150"/>
    </location>
</feature>
<dbReference type="Proteomes" id="UP000436088">
    <property type="component" value="Unassembled WGS sequence"/>
</dbReference>
<feature type="compositionally biased region" description="Basic and acidic residues" evidence="1">
    <location>
        <begin position="132"/>
        <end position="150"/>
    </location>
</feature>
<protein>
    <submittedName>
        <fullName evidence="2">Polyadenylate-binding protein</fullName>
    </submittedName>
</protein>
<dbReference type="AlphaFoldDB" id="A0A6A2ZAN5"/>
<accession>A0A6A2ZAN5</accession>
<sequence length="150" mass="16166">MGGNDSYTNWNSCSALPTLLTSTIGSKSLFRRRGIYWILEISSILQRPENIKYHPAPCCCSTSAALSASNIAMTTAPQLLLQRLLQCLLAFHLDPLLRSASNIAMTTAPPAPASAPSPMPYGLPSGSALVKNDMRNSGIDRRKGSMKELN</sequence>
<evidence type="ECO:0000313" key="3">
    <source>
        <dbReference type="Proteomes" id="UP000436088"/>
    </source>
</evidence>
<evidence type="ECO:0000313" key="2">
    <source>
        <dbReference type="EMBL" id="KAE8688082.1"/>
    </source>
</evidence>
<dbReference type="EMBL" id="VEPZ02001196">
    <property type="protein sequence ID" value="KAE8688082.1"/>
    <property type="molecule type" value="Genomic_DNA"/>
</dbReference>
<comment type="caution">
    <text evidence="2">The sequence shown here is derived from an EMBL/GenBank/DDBJ whole genome shotgun (WGS) entry which is preliminary data.</text>
</comment>
<keyword evidence="3" id="KW-1185">Reference proteome</keyword>
<gene>
    <name evidence="2" type="ORF">F3Y22_tig00111000pilonHSYRG00007</name>
</gene>
<proteinExistence type="predicted"/>
<reference evidence="2" key="1">
    <citation type="submission" date="2019-09" db="EMBL/GenBank/DDBJ databases">
        <title>Draft genome information of white flower Hibiscus syriacus.</title>
        <authorList>
            <person name="Kim Y.-M."/>
        </authorList>
    </citation>
    <scope>NUCLEOTIDE SEQUENCE [LARGE SCALE GENOMIC DNA]</scope>
    <source>
        <strain evidence="2">YM2019G1</strain>
    </source>
</reference>
<evidence type="ECO:0000256" key="1">
    <source>
        <dbReference type="SAM" id="MobiDB-lite"/>
    </source>
</evidence>
<organism evidence="2 3">
    <name type="scientific">Hibiscus syriacus</name>
    <name type="common">Rose of Sharon</name>
    <dbReference type="NCBI Taxonomy" id="106335"/>
    <lineage>
        <taxon>Eukaryota</taxon>
        <taxon>Viridiplantae</taxon>
        <taxon>Streptophyta</taxon>
        <taxon>Embryophyta</taxon>
        <taxon>Tracheophyta</taxon>
        <taxon>Spermatophyta</taxon>
        <taxon>Magnoliopsida</taxon>
        <taxon>eudicotyledons</taxon>
        <taxon>Gunneridae</taxon>
        <taxon>Pentapetalae</taxon>
        <taxon>rosids</taxon>
        <taxon>malvids</taxon>
        <taxon>Malvales</taxon>
        <taxon>Malvaceae</taxon>
        <taxon>Malvoideae</taxon>
        <taxon>Hibiscus</taxon>
    </lineage>
</organism>
<name>A0A6A2ZAN5_HIBSY</name>